<evidence type="ECO:0000313" key="1">
    <source>
        <dbReference type="EMBL" id="PEM55339.1"/>
    </source>
</evidence>
<organism evidence="1 2">
    <name type="scientific">Bacillus wiedmannii</name>
    <dbReference type="NCBI Taxonomy" id="1890302"/>
    <lineage>
        <taxon>Bacteria</taxon>
        <taxon>Bacillati</taxon>
        <taxon>Bacillota</taxon>
        <taxon>Bacilli</taxon>
        <taxon>Bacillales</taxon>
        <taxon>Bacillaceae</taxon>
        <taxon>Bacillus</taxon>
        <taxon>Bacillus cereus group</taxon>
    </lineage>
</organism>
<reference evidence="1 2" key="1">
    <citation type="submission" date="2017-09" db="EMBL/GenBank/DDBJ databases">
        <title>Large-scale bioinformatics analysis of Bacillus genomes uncovers conserved roles of natural products in bacterial physiology.</title>
        <authorList>
            <consortium name="Agbiome Team Llc"/>
            <person name="Bleich R.M."/>
            <person name="Grubbs K.J."/>
            <person name="Santa Maria K.C."/>
            <person name="Allen S.E."/>
            <person name="Farag S."/>
            <person name="Shank E.A."/>
            <person name="Bowers A."/>
        </authorList>
    </citation>
    <scope>NUCLEOTIDE SEQUENCE [LARGE SCALE GENOMIC DNA]</scope>
    <source>
        <strain evidence="1 2">AFS010764</strain>
    </source>
</reference>
<proteinExistence type="predicted"/>
<comment type="caution">
    <text evidence="1">The sequence shown here is derived from an EMBL/GenBank/DDBJ whole genome shotgun (WGS) entry which is preliminary data.</text>
</comment>
<evidence type="ECO:0000313" key="2">
    <source>
        <dbReference type="Proteomes" id="UP000220621"/>
    </source>
</evidence>
<sequence>MNQKKIFESMEGLYAFDTGSTDSGINDELLRKQIVSYLETLDDNEFRILMSTFIREYFVSHEAIENGYGIEDLVQFIKWLDEFMGIEI</sequence>
<gene>
    <name evidence="1" type="ORF">CN611_14605</name>
</gene>
<protein>
    <submittedName>
        <fullName evidence="1">Uncharacterized protein</fullName>
    </submittedName>
</protein>
<name>A0A2A8BNA6_9BACI</name>
<accession>A0A2A8BNA6</accession>
<dbReference type="RefSeq" id="WP_098102631.1">
    <property type="nucleotide sequence ID" value="NZ_NUDL01000042.1"/>
</dbReference>
<dbReference type="Proteomes" id="UP000220621">
    <property type="component" value="Unassembled WGS sequence"/>
</dbReference>
<dbReference type="EMBL" id="NUDL01000042">
    <property type="protein sequence ID" value="PEM55339.1"/>
    <property type="molecule type" value="Genomic_DNA"/>
</dbReference>
<dbReference type="AlphaFoldDB" id="A0A2A8BNA6"/>